<dbReference type="InterPro" id="IPR050628">
    <property type="entry name" value="SNF2_RAD54_helicase_TF"/>
</dbReference>
<dbReference type="GO" id="GO:0016787">
    <property type="term" value="F:hydrolase activity"/>
    <property type="evidence" value="ECO:0007669"/>
    <property type="project" value="UniProtKB-KW"/>
</dbReference>
<dbReference type="Gene3D" id="3.40.50.10810">
    <property type="entry name" value="Tandem AAA-ATPase domain"/>
    <property type="match status" value="1"/>
</dbReference>
<evidence type="ECO:0000256" key="4">
    <source>
        <dbReference type="SAM" id="MobiDB-lite"/>
    </source>
</evidence>
<feature type="compositionally biased region" description="Polar residues" evidence="4">
    <location>
        <begin position="1240"/>
        <end position="1252"/>
    </location>
</feature>
<dbReference type="InterPro" id="IPR014001">
    <property type="entry name" value="Helicase_ATP-bd"/>
</dbReference>
<dbReference type="Gene3D" id="3.40.50.300">
    <property type="entry name" value="P-loop containing nucleotide triphosphate hydrolases"/>
    <property type="match status" value="1"/>
</dbReference>
<dbReference type="GO" id="GO:0005634">
    <property type="term" value="C:nucleus"/>
    <property type="evidence" value="ECO:0007669"/>
    <property type="project" value="TreeGrafter"/>
</dbReference>
<dbReference type="InterPro" id="IPR000330">
    <property type="entry name" value="SNF2_N"/>
</dbReference>
<dbReference type="InterPro" id="IPR038718">
    <property type="entry name" value="SNF2-like_sf"/>
</dbReference>
<evidence type="ECO:0000259" key="5">
    <source>
        <dbReference type="PROSITE" id="PS51194"/>
    </source>
</evidence>
<dbReference type="InterPro" id="IPR027417">
    <property type="entry name" value="P-loop_NTPase"/>
</dbReference>
<protein>
    <recommendedName>
        <fullName evidence="5">Helicase C-terminal domain-containing protein</fullName>
    </recommendedName>
</protein>
<dbReference type="SUPFAM" id="SSF52540">
    <property type="entry name" value="P-loop containing nucleoside triphosphate hydrolases"/>
    <property type="match status" value="2"/>
</dbReference>
<gene>
    <name evidence="6" type="ORF">D9758_000961</name>
</gene>
<evidence type="ECO:0000313" key="6">
    <source>
        <dbReference type="EMBL" id="KAF5373603.1"/>
    </source>
</evidence>
<dbReference type="Proteomes" id="UP000559256">
    <property type="component" value="Unassembled WGS sequence"/>
</dbReference>
<feature type="compositionally biased region" description="Basic residues" evidence="4">
    <location>
        <begin position="1272"/>
        <end position="1281"/>
    </location>
</feature>
<feature type="region of interest" description="Disordered" evidence="4">
    <location>
        <begin position="628"/>
        <end position="664"/>
    </location>
</feature>
<reference evidence="6 7" key="1">
    <citation type="journal article" date="2020" name="ISME J.">
        <title>Uncovering the hidden diversity of litter-decomposition mechanisms in mushroom-forming fungi.</title>
        <authorList>
            <person name="Floudas D."/>
            <person name="Bentzer J."/>
            <person name="Ahren D."/>
            <person name="Johansson T."/>
            <person name="Persson P."/>
            <person name="Tunlid A."/>
        </authorList>
    </citation>
    <scope>NUCLEOTIDE SEQUENCE [LARGE SCALE GENOMIC DNA]</scope>
    <source>
        <strain evidence="6 7">CBS 291.85</strain>
    </source>
</reference>
<evidence type="ECO:0000313" key="7">
    <source>
        <dbReference type="Proteomes" id="UP000559256"/>
    </source>
</evidence>
<dbReference type="Pfam" id="PF00271">
    <property type="entry name" value="Helicase_C"/>
    <property type="match status" value="1"/>
</dbReference>
<dbReference type="SMART" id="SM00487">
    <property type="entry name" value="DEXDc"/>
    <property type="match status" value="1"/>
</dbReference>
<feature type="compositionally biased region" description="Polar residues" evidence="4">
    <location>
        <begin position="975"/>
        <end position="992"/>
    </location>
</feature>
<dbReference type="EMBL" id="JAACJM010000003">
    <property type="protein sequence ID" value="KAF5373603.1"/>
    <property type="molecule type" value="Genomic_DNA"/>
</dbReference>
<comment type="caution">
    <text evidence="6">The sequence shown here is derived from an EMBL/GenBank/DDBJ whole genome shotgun (WGS) entry which is preliminary data.</text>
</comment>
<dbReference type="GO" id="GO:0005524">
    <property type="term" value="F:ATP binding"/>
    <property type="evidence" value="ECO:0007669"/>
    <property type="project" value="UniProtKB-KW"/>
</dbReference>
<dbReference type="Pfam" id="PF00176">
    <property type="entry name" value="SNF2-rel_dom"/>
    <property type="match status" value="1"/>
</dbReference>
<keyword evidence="7" id="KW-1185">Reference proteome</keyword>
<dbReference type="InterPro" id="IPR001650">
    <property type="entry name" value="Helicase_C-like"/>
</dbReference>
<dbReference type="GO" id="GO:0008094">
    <property type="term" value="F:ATP-dependent activity, acting on DNA"/>
    <property type="evidence" value="ECO:0007669"/>
    <property type="project" value="TreeGrafter"/>
</dbReference>
<organism evidence="6 7">
    <name type="scientific">Tetrapyrgos nigripes</name>
    <dbReference type="NCBI Taxonomy" id="182062"/>
    <lineage>
        <taxon>Eukaryota</taxon>
        <taxon>Fungi</taxon>
        <taxon>Dikarya</taxon>
        <taxon>Basidiomycota</taxon>
        <taxon>Agaricomycotina</taxon>
        <taxon>Agaricomycetes</taxon>
        <taxon>Agaricomycetidae</taxon>
        <taxon>Agaricales</taxon>
        <taxon>Marasmiineae</taxon>
        <taxon>Marasmiaceae</taxon>
        <taxon>Tetrapyrgos</taxon>
    </lineage>
</organism>
<feature type="region of interest" description="Disordered" evidence="4">
    <location>
        <begin position="944"/>
        <end position="996"/>
    </location>
</feature>
<accession>A0A8H5GYU9</accession>
<dbReference type="InterPro" id="IPR049730">
    <property type="entry name" value="SNF2/RAD54-like_C"/>
</dbReference>
<feature type="domain" description="Helicase C-terminal" evidence="5">
    <location>
        <begin position="1053"/>
        <end position="1202"/>
    </location>
</feature>
<dbReference type="OrthoDB" id="2801544at2759"/>
<evidence type="ECO:0000256" key="3">
    <source>
        <dbReference type="ARBA" id="ARBA00022840"/>
    </source>
</evidence>
<feature type="compositionally biased region" description="Basic and acidic residues" evidence="4">
    <location>
        <begin position="944"/>
        <end position="963"/>
    </location>
</feature>
<keyword evidence="1" id="KW-0547">Nucleotide-binding</keyword>
<dbReference type="PANTHER" id="PTHR45626:SF51">
    <property type="entry name" value="SNF2-RELATED DOMAIN-CONTAINING PROTEIN"/>
    <property type="match status" value="1"/>
</dbReference>
<feature type="compositionally biased region" description="Low complexity" evidence="4">
    <location>
        <begin position="650"/>
        <end position="660"/>
    </location>
</feature>
<dbReference type="SMART" id="SM00490">
    <property type="entry name" value="HELICc"/>
    <property type="match status" value="1"/>
</dbReference>
<evidence type="ECO:0000256" key="1">
    <source>
        <dbReference type="ARBA" id="ARBA00022741"/>
    </source>
</evidence>
<dbReference type="PROSITE" id="PS51194">
    <property type="entry name" value="HELICASE_CTER"/>
    <property type="match status" value="1"/>
</dbReference>
<sequence>MSSPSSPKSLCSVCGTLCSFSHLPSNVFSIAKLIPAGSLELNLKSDSVPPSFSKIAEDGWPPMHAPTLESLDILLEEFTRPLSFLIRHHFIFTTYYLHSAHVLKLRVYIVPYDLPGCQGRLSYRARSREVLNAGQTYMLMLLPLVSQEPENWHGGQVTPSAFFLDSSMDRRTLPEIYGALPSPSPQSFTTDSDSINRLLDYRDDLGGFGLHSTLLFYQRRSVAMMLQKESGRSPDVPNPLYVPLTDMNGKICHYQPGTTEFLKELYMVTPTQGGVLCEELGTGKTIMILTLILSTIKQLSSPENSFIDSRPVLTPLALRHFPSGDFASIREKFSPRKRASQSQIRVPSFRDILLHLLSSNPDISIPNTTTESGLRKYQRQEHFLELLESLPYDLWRKSNFPFYLHQDDDPTGHRISSRGQGYSAPRLLYLTSATLIVAPANLISQWDREILKHCEVVPRVLIIRSGTRLPSAKDLATLYDIILMPYNRFSDEDKRTDVKKLHSWKLCVCPEFPDSRVPKCTCRPPDVSSLLQVRWKRLVIDEGHVSASLSTRLTPFSKLLSVQHRWIVTGTPTTNLLGLSFGNKSSGGESGVPSHADLDLNVGGDTDVEMDAEVGIVERMDVDFEVEQRVEESVPEPLATESSSSFLTADPDSPSSSPTPLDVETPRIWNRLDRLDVEKLTSMVAHFVGMKLLADQQIVKSHILDALFDNKGPRPGAIQMLTHLMESVMIRHRIDDVEEEVVLPRLDHEHIYLSLSPLAAMSYNAFQASIAINAIDSERQDEDYMFHPRNSDALQTTVKNMSQLLFWSVDDRLYNIDELKKTNLEVLQDVNKRNIPQADIELAKESYMHIYIAAESPLWRSIQSSEDIPYLVHGINPMIFKSWSRLPDNTWVKGGLTTGYVHPDRLIRLRQLIIRNPLISVTKVTYLGEMASAKDLEHRKAYQEMVRRKEGKERKDRKSERSKLPKHIPVKQQDTHNSTGLFNSSKTAASSDTIKEMQQELQASLARLEMEEGVLDPSAIPSPNATQPSALLHSSVIAGVRVGSSASTKLNYIINDVLKYSEQEKFLIFSDSELTLAHIAEALQLVEVKFLRFSTQVPTRIREQTVLTFETSDVYRVFLMELKHGARGLNLVSASRVIFCEPVWQIDVESQAIKRAHRIGQTRPVKVKTLAISNTAEEKMLERRQILKQGGSKIPKLLEETEIRHFIANPRFILVNPDAKDPGLDIPLLRLPPAPQLPASTTNNSIDVTCSSPLKRRVRVMDPQESSGGSPPKKRTVRFAE</sequence>
<proteinExistence type="predicted"/>
<keyword evidence="2" id="KW-0378">Hydrolase</keyword>
<dbReference type="CDD" id="cd18793">
    <property type="entry name" value="SF2_C_SNF"/>
    <property type="match status" value="1"/>
</dbReference>
<dbReference type="PANTHER" id="PTHR45626">
    <property type="entry name" value="TRANSCRIPTION TERMINATION FACTOR 2-RELATED"/>
    <property type="match status" value="1"/>
</dbReference>
<keyword evidence="3" id="KW-0067">ATP-binding</keyword>
<name>A0A8H5GYU9_9AGAR</name>
<feature type="region of interest" description="Disordered" evidence="4">
    <location>
        <begin position="1239"/>
        <end position="1281"/>
    </location>
</feature>
<evidence type="ECO:0000256" key="2">
    <source>
        <dbReference type="ARBA" id="ARBA00022801"/>
    </source>
</evidence>
<dbReference type="GO" id="GO:0006281">
    <property type="term" value="P:DNA repair"/>
    <property type="evidence" value="ECO:0007669"/>
    <property type="project" value="TreeGrafter"/>
</dbReference>